<gene>
    <name evidence="11" type="ORF">H2200_009766</name>
</gene>
<keyword evidence="5 10" id="KW-0732">Signal</keyword>
<comment type="catalytic activity">
    <reaction evidence="9">
        <text>feruloyl-polysaccharide + H2O = ferulate + polysaccharide.</text>
        <dbReference type="EC" id="3.1.1.73"/>
    </reaction>
</comment>
<keyword evidence="3" id="KW-0964">Secreted</keyword>
<keyword evidence="4" id="KW-0858">Xylan degradation</keyword>
<evidence type="ECO:0000313" key="12">
    <source>
        <dbReference type="Proteomes" id="UP001172673"/>
    </source>
</evidence>
<evidence type="ECO:0000256" key="2">
    <source>
        <dbReference type="ARBA" id="ARBA00013091"/>
    </source>
</evidence>
<dbReference type="EC" id="3.1.1.73" evidence="2"/>
<evidence type="ECO:0000256" key="4">
    <source>
        <dbReference type="ARBA" id="ARBA00022651"/>
    </source>
</evidence>
<dbReference type="PANTHER" id="PTHR38050:SF2">
    <property type="entry name" value="FERULOYL ESTERASE C-RELATED"/>
    <property type="match status" value="1"/>
</dbReference>
<dbReference type="AlphaFoldDB" id="A0AA39CF66"/>
<evidence type="ECO:0000256" key="7">
    <source>
        <dbReference type="ARBA" id="ARBA00023277"/>
    </source>
</evidence>
<dbReference type="GO" id="GO:0030600">
    <property type="term" value="F:feruloyl esterase activity"/>
    <property type="evidence" value="ECO:0007669"/>
    <property type="project" value="UniProtKB-EC"/>
</dbReference>
<dbReference type="PANTHER" id="PTHR38050">
    <property type="match status" value="1"/>
</dbReference>
<proteinExistence type="predicted"/>
<organism evidence="11 12">
    <name type="scientific">Cladophialophora chaetospira</name>
    <dbReference type="NCBI Taxonomy" id="386627"/>
    <lineage>
        <taxon>Eukaryota</taxon>
        <taxon>Fungi</taxon>
        <taxon>Dikarya</taxon>
        <taxon>Ascomycota</taxon>
        <taxon>Pezizomycotina</taxon>
        <taxon>Eurotiomycetes</taxon>
        <taxon>Chaetothyriomycetidae</taxon>
        <taxon>Chaetothyriales</taxon>
        <taxon>Herpotrichiellaceae</taxon>
        <taxon>Cladophialophora</taxon>
    </lineage>
</organism>
<keyword evidence="7" id="KW-0119">Carbohydrate metabolism</keyword>
<dbReference type="InterPro" id="IPR043595">
    <property type="entry name" value="FaeB/C/D"/>
</dbReference>
<dbReference type="GO" id="GO:0005576">
    <property type="term" value="C:extracellular region"/>
    <property type="evidence" value="ECO:0007669"/>
    <property type="project" value="UniProtKB-SubCell"/>
</dbReference>
<evidence type="ECO:0000256" key="6">
    <source>
        <dbReference type="ARBA" id="ARBA00022801"/>
    </source>
</evidence>
<evidence type="ECO:0000256" key="8">
    <source>
        <dbReference type="ARBA" id="ARBA00023326"/>
    </source>
</evidence>
<accession>A0AA39CF66</accession>
<evidence type="ECO:0000256" key="1">
    <source>
        <dbReference type="ARBA" id="ARBA00004613"/>
    </source>
</evidence>
<dbReference type="InterPro" id="IPR029058">
    <property type="entry name" value="AB_hydrolase_fold"/>
</dbReference>
<name>A0AA39CF66_9EURO</name>
<protein>
    <recommendedName>
        <fullName evidence="2">feruloyl esterase</fullName>
        <ecNumber evidence="2">3.1.1.73</ecNumber>
    </recommendedName>
</protein>
<feature type="chain" id="PRO_5041304090" description="feruloyl esterase" evidence="10">
    <location>
        <begin position="20"/>
        <end position="323"/>
    </location>
</feature>
<keyword evidence="12" id="KW-1185">Reference proteome</keyword>
<sequence>MTYLLSILVASLAVTSTLAAALDGSTLQARGLGCGQAHNKGIGKVKYFSIMSGGVSRDFAVYLPSGYNQNSATPMILSFHGHGKDMDYQSTLSRFKEPGVNPNMIAVFPQGLIPSGSTERCWEGAPYCTTGVSDKVFVTDLLTYMRNNYCVDDHKIYVSGKSIGGGLVDLLACSPGHGGDFAAFAMDAAALYTEADGSGSICNPARRPMPILELHGTDDTTAKYDGDKAKGLPPIRDVLSKWATRNSCTGSPPAVTIDQDQGNGVHYTQYDCAGKSSVVVGFKVDHQGHWWISTSSNGDNKGKRAPIDASTKMMAFFNANTKP</sequence>
<dbReference type="EMBL" id="JAPDRK010000015">
    <property type="protein sequence ID" value="KAJ9605917.1"/>
    <property type="molecule type" value="Genomic_DNA"/>
</dbReference>
<dbReference type="SUPFAM" id="SSF53474">
    <property type="entry name" value="alpha/beta-Hydrolases"/>
    <property type="match status" value="1"/>
</dbReference>
<feature type="signal peptide" evidence="10">
    <location>
        <begin position="1"/>
        <end position="19"/>
    </location>
</feature>
<evidence type="ECO:0000256" key="10">
    <source>
        <dbReference type="SAM" id="SignalP"/>
    </source>
</evidence>
<evidence type="ECO:0000256" key="5">
    <source>
        <dbReference type="ARBA" id="ARBA00022729"/>
    </source>
</evidence>
<evidence type="ECO:0000313" key="11">
    <source>
        <dbReference type="EMBL" id="KAJ9605917.1"/>
    </source>
</evidence>
<comment type="subcellular location">
    <subcellularLocation>
        <location evidence="1">Secreted</location>
    </subcellularLocation>
</comment>
<keyword evidence="6" id="KW-0378">Hydrolase</keyword>
<dbReference type="Proteomes" id="UP001172673">
    <property type="component" value="Unassembled WGS sequence"/>
</dbReference>
<reference evidence="11" key="1">
    <citation type="submission" date="2022-10" db="EMBL/GenBank/DDBJ databases">
        <title>Culturing micro-colonial fungi from biological soil crusts in the Mojave desert and describing Neophaeococcomyces mojavensis, and introducing the new genera and species Taxawa tesnikishii.</title>
        <authorList>
            <person name="Kurbessoian T."/>
            <person name="Stajich J.E."/>
        </authorList>
    </citation>
    <scope>NUCLEOTIDE SEQUENCE</scope>
    <source>
        <strain evidence="11">TK_41</strain>
    </source>
</reference>
<comment type="caution">
    <text evidence="11">The sequence shown here is derived from an EMBL/GenBank/DDBJ whole genome shotgun (WGS) entry which is preliminary data.</text>
</comment>
<evidence type="ECO:0000256" key="9">
    <source>
        <dbReference type="ARBA" id="ARBA00034075"/>
    </source>
</evidence>
<evidence type="ECO:0000256" key="3">
    <source>
        <dbReference type="ARBA" id="ARBA00022525"/>
    </source>
</evidence>
<dbReference type="Gene3D" id="3.40.50.1820">
    <property type="entry name" value="alpha/beta hydrolase"/>
    <property type="match status" value="1"/>
</dbReference>
<dbReference type="GO" id="GO:0045493">
    <property type="term" value="P:xylan catabolic process"/>
    <property type="evidence" value="ECO:0007669"/>
    <property type="project" value="UniProtKB-KW"/>
</dbReference>
<keyword evidence="8" id="KW-0624">Polysaccharide degradation</keyword>